<keyword evidence="8" id="KW-0732">Signal</keyword>
<dbReference type="GO" id="GO:0016787">
    <property type="term" value="F:hydrolase activity"/>
    <property type="evidence" value="ECO:0007669"/>
    <property type="project" value="UniProtKB-KW"/>
</dbReference>
<sequence>MKKAIFFVYFICLVVSGLSAQNWDINTLHRVNSWDGKFVRNYNKIISRSEPYVAVGVPVAMAVAAWIKHDKGLLKDAVYVGTSVAGAFVVTYGMKYLVGRERPYDKYPDRVHAYSHEGSPSFPSGHTATAFALATSLSVKYPKWYVIAPSALWACSVGVSRMNEGVHYPSDVLAGAAIGAGCAVVNIYVNKWLNKWLFGE</sequence>
<dbReference type="InterPro" id="IPR036938">
    <property type="entry name" value="PAP2/HPO_sf"/>
</dbReference>
<evidence type="ECO:0000256" key="1">
    <source>
        <dbReference type="ARBA" id="ARBA00004651"/>
    </source>
</evidence>
<dbReference type="Proteomes" id="UP000260874">
    <property type="component" value="Unassembled WGS sequence"/>
</dbReference>
<protein>
    <submittedName>
        <fullName evidence="11">PAP2 family protein</fullName>
    </submittedName>
    <submittedName>
        <fullName evidence="10">Phosphoesterase PA-phosphatase related protein</fullName>
    </submittedName>
</protein>
<dbReference type="AlphaFoldDB" id="A0A174M7Z9"/>
<comment type="subcellular location">
    <subcellularLocation>
        <location evidence="1">Cell membrane</location>
        <topology evidence="1">Multi-pass membrane protein</topology>
    </subcellularLocation>
</comment>
<feature type="chain" id="PRO_5041598221" evidence="8">
    <location>
        <begin position="21"/>
        <end position="200"/>
    </location>
</feature>
<keyword evidence="5 7" id="KW-1133">Transmembrane helix</keyword>
<gene>
    <name evidence="11" type="ORF">DXC91_14190</name>
    <name evidence="10" type="ORF">ERS852462_03218</name>
</gene>
<evidence type="ECO:0000313" key="10">
    <source>
        <dbReference type="EMBL" id="CUP30125.1"/>
    </source>
</evidence>
<dbReference type="Proteomes" id="UP000095614">
    <property type="component" value="Unassembled WGS sequence"/>
</dbReference>
<evidence type="ECO:0000313" key="11">
    <source>
        <dbReference type="EMBL" id="RGK83983.1"/>
    </source>
</evidence>
<dbReference type="Pfam" id="PF01569">
    <property type="entry name" value="PAP2"/>
    <property type="match status" value="1"/>
</dbReference>
<dbReference type="OrthoDB" id="9773582at2"/>
<dbReference type="SUPFAM" id="SSF48317">
    <property type="entry name" value="Acid phosphatase/Vanadium-dependent haloperoxidase"/>
    <property type="match status" value="1"/>
</dbReference>
<dbReference type="GO" id="GO:0005886">
    <property type="term" value="C:plasma membrane"/>
    <property type="evidence" value="ECO:0007669"/>
    <property type="project" value="UniProtKB-SubCell"/>
</dbReference>
<keyword evidence="3 7" id="KW-0812">Transmembrane</keyword>
<feature type="transmembrane region" description="Helical" evidence="7">
    <location>
        <begin position="51"/>
        <end position="67"/>
    </location>
</feature>
<feature type="transmembrane region" description="Helical" evidence="7">
    <location>
        <begin position="79"/>
        <end position="98"/>
    </location>
</feature>
<evidence type="ECO:0000256" key="4">
    <source>
        <dbReference type="ARBA" id="ARBA00022801"/>
    </source>
</evidence>
<dbReference type="PANTHER" id="PTHR14969">
    <property type="entry name" value="SPHINGOSINE-1-PHOSPHATE PHOSPHOHYDROLASE"/>
    <property type="match status" value="1"/>
</dbReference>
<dbReference type="SMART" id="SM00014">
    <property type="entry name" value="acidPPc"/>
    <property type="match status" value="1"/>
</dbReference>
<keyword evidence="6 7" id="KW-0472">Membrane</keyword>
<dbReference type="RefSeq" id="WP_057098014.1">
    <property type="nucleotide sequence ID" value="NZ_CAXSSZ010000014.1"/>
</dbReference>
<feature type="domain" description="Phosphatidic acid phosphatase type 2/haloperoxidase" evidence="9">
    <location>
        <begin position="80"/>
        <end position="187"/>
    </location>
</feature>
<dbReference type="EMBL" id="CZAF01000009">
    <property type="protein sequence ID" value="CUP30125.1"/>
    <property type="molecule type" value="Genomic_DNA"/>
</dbReference>
<evidence type="ECO:0000313" key="13">
    <source>
        <dbReference type="Proteomes" id="UP000260874"/>
    </source>
</evidence>
<proteinExistence type="predicted"/>
<reference evidence="10 12" key="1">
    <citation type="submission" date="2015-09" db="EMBL/GenBank/DDBJ databases">
        <authorList>
            <consortium name="Pathogen Informatics"/>
        </authorList>
    </citation>
    <scope>NUCLEOTIDE SEQUENCE [LARGE SCALE GENOMIC DNA]</scope>
    <source>
        <strain evidence="10 12">2789STDY5834847</strain>
    </source>
</reference>
<keyword evidence="2" id="KW-1003">Cell membrane</keyword>
<keyword evidence="4" id="KW-0378">Hydrolase</keyword>
<evidence type="ECO:0000256" key="3">
    <source>
        <dbReference type="ARBA" id="ARBA00022692"/>
    </source>
</evidence>
<evidence type="ECO:0000256" key="6">
    <source>
        <dbReference type="ARBA" id="ARBA00023136"/>
    </source>
</evidence>
<dbReference type="PANTHER" id="PTHR14969:SF62">
    <property type="entry name" value="DECAPRENYLPHOSPHORYL-5-PHOSPHORIBOSE PHOSPHATASE RV3807C-RELATED"/>
    <property type="match status" value="1"/>
</dbReference>
<name>A0A174M7Z9_BACUN</name>
<reference evidence="11 13" key="2">
    <citation type="submission" date="2018-08" db="EMBL/GenBank/DDBJ databases">
        <title>A genome reference for cultivated species of the human gut microbiota.</title>
        <authorList>
            <person name="Zou Y."/>
            <person name="Xue W."/>
            <person name="Luo G."/>
        </authorList>
    </citation>
    <scope>NUCLEOTIDE SEQUENCE [LARGE SCALE GENOMIC DNA]</scope>
    <source>
        <strain evidence="11 13">TF09-22</strain>
    </source>
</reference>
<evidence type="ECO:0000256" key="8">
    <source>
        <dbReference type="SAM" id="SignalP"/>
    </source>
</evidence>
<dbReference type="Gene3D" id="1.20.144.10">
    <property type="entry name" value="Phosphatidic acid phosphatase type 2/haloperoxidase"/>
    <property type="match status" value="1"/>
</dbReference>
<evidence type="ECO:0000256" key="5">
    <source>
        <dbReference type="ARBA" id="ARBA00022989"/>
    </source>
</evidence>
<dbReference type="EMBL" id="QSRB01000012">
    <property type="protein sequence ID" value="RGK83983.1"/>
    <property type="molecule type" value="Genomic_DNA"/>
</dbReference>
<accession>A0A174M7Z9</accession>
<organism evidence="10 12">
    <name type="scientific">Bacteroides uniformis</name>
    <dbReference type="NCBI Taxonomy" id="820"/>
    <lineage>
        <taxon>Bacteria</taxon>
        <taxon>Pseudomonadati</taxon>
        <taxon>Bacteroidota</taxon>
        <taxon>Bacteroidia</taxon>
        <taxon>Bacteroidales</taxon>
        <taxon>Bacteroidaceae</taxon>
        <taxon>Bacteroides</taxon>
    </lineage>
</organism>
<evidence type="ECO:0000313" key="12">
    <source>
        <dbReference type="Proteomes" id="UP000095614"/>
    </source>
</evidence>
<evidence type="ECO:0000256" key="2">
    <source>
        <dbReference type="ARBA" id="ARBA00022475"/>
    </source>
</evidence>
<evidence type="ECO:0000256" key="7">
    <source>
        <dbReference type="SAM" id="Phobius"/>
    </source>
</evidence>
<dbReference type="InterPro" id="IPR000326">
    <property type="entry name" value="PAP2/HPO"/>
</dbReference>
<evidence type="ECO:0000259" key="9">
    <source>
        <dbReference type="SMART" id="SM00014"/>
    </source>
</evidence>
<feature type="signal peptide" evidence="8">
    <location>
        <begin position="1"/>
        <end position="20"/>
    </location>
</feature>